<dbReference type="STRING" id="869213.GCA_000517085_01801"/>
<dbReference type="Pfam" id="PF01120">
    <property type="entry name" value="Alpha_L_fucos"/>
    <property type="match status" value="1"/>
</dbReference>
<dbReference type="AlphaFoldDB" id="W7YK57"/>
<comment type="similarity">
    <text evidence="2">Belongs to the glycosyl hydrolase 29 family.</text>
</comment>
<dbReference type="PANTHER" id="PTHR10030:SF37">
    <property type="entry name" value="ALPHA-L-FUCOSIDASE-RELATED"/>
    <property type="match status" value="1"/>
</dbReference>
<evidence type="ECO:0000313" key="9">
    <source>
        <dbReference type="EMBL" id="GAF02719.1"/>
    </source>
</evidence>
<dbReference type="GO" id="GO:0005764">
    <property type="term" value="C:lysosome"/>
    <property type="evidence" value="ECO:0007669"/>
    <property type="project" value="TreeGrafter"/>
</dbReference>
<reference evidence="9 10" key="1">
    <citation type="journal article" date="2014" name="Genome Announc.">
        <title>Draft Genome Sequence of Cytophaga fermentans JCM 21142T, a Facultative Anaerobe Isolated from Marine Mud.</title>
        <authorList>
            <person name="Starns D."/>
            <person name="Oshima K."/>
            <person name="Suda W."/>
            <person name="Iino T."/>
            <person name="Yuki M."/>
            <person name="Inoue J."/>
            <person name="Kitamura K."/>
            <person name="Iida T."/>
            <person name="Darby A."/>
            <person name="Hattori M."/>
            <person name="Ohkuma M."/>
        </authorList>
    </citation>
    <scope>NUCLEOTIDE SEQUENCE [LARGE SCALE GENOMIC DNA]</scope>
    <source>
        <strain evidence="9 10">JCM 21142</strain>
    </source>
</reference>
<evidence type="ECO:0000259" key="8">
    <source>
        <dbReference type="Pfam" id="PF16757"/>
    </source>
</evidence>
<dbReference type="eggNOG" id="COG3669">
    <property type="taxonomic scope" value="Bacteria"/>
</dbReference>
<dbReference type="SUPFAM" id="SSF51445">
    <property type="entry name" value="(Trans)glycosidases"/>
    <property type="match status" value="1"/>
</dbReference>
<keyword evidence="5" id="KW-0378">Hydrolase</keyword>
<dbReference type="Gene3D" id="2.60.40.1180">
    <property type="entry name" value="Golgi alpha-mannosidase II"/>
    <property type="match status" value="1"/>
</dbReference>
<dbReference type="PRINTS" id="PR00741">
    <property type="entry name" value="GLHYDRLASE29"/>
</dbReference>
<name>W7YK57_9BACT</name>
<dbReference type="InterPro" id="IPR000933">
    <property type="entry name" value="Glyco_hydro_29"/>
</dbReference>
<evidence type="ECO:0000256" key="4">
    <source>
        <dbReference type="ARBA" id="ARBA00022729"/>
    </source>
</evidence>
<dbReference type="GO" id="GO:0004560">
    <property type="term" value="F:alpha-L-fucosidase activity"/>
    <property type="evidence" value="ECO:0007669"/>
    <property type="project" value="InterPro"/>
</dbReference>
<proteinExistence type="inferred from homology"/>
<organism evidence="9 10">
    <name type="scientific">Saccharicrinis fermentans DSM 9555 = JCM 21142</name>
    <dbReference type="NCBI Taxonomy" id="869213"/>
    <lineage>
        <taxon>Bacteria</taxon>
        <taxon>Pseudomonadati</taxon>
        <taxon>Bacteroidota</taxon>
        <taxon>Bacteroidia</taxon>
        <taxon>Marinilabiliales</taxon>
        <taxon>Marinilabiliaceae</taxon>
        <taxon>Saccharicrinis</taxon>
    </lineage>
</organism>
<dbReference type="PROSITE" id="PS51257">
    <property type="entry name" value="PROKAR_LIPOPROTEIN"/>
    <property type="match status" value="1"/>
</dbReference>
<comment type="caution">
    <text evidence="9">The sequence shown here is derived from an EMBL/GenBank/DDBJ whole genome shotgun (WGS) entry which is preliminary data.</text>
</comment>
<evidence type="ECO:0000256" key="5">
    <source>
        <dbReference type="ARBA" id="ARBA00022801"/>
    </source>
</evidence>
<evidence type="ECO:0000259" key="7">
    <source>
        <dbReference type="Pfam" id="PF01120"/>
    </source>
</evidence>
<dbReference type="GO" id="GO:0006004">
    <property type="term" value="P:fucose metabolic process"/>
    <property type="evidence" value="ECO:0007669"/>
    <property type="project" value="InterPro"/>
</dbReference>
<dbReference type="InterPro" id="IPR057739">
    <property type="entry name" value="Glyco_hydro_29_N"/>
</dbReference>
<feature type="domain" description="Glycoside hydrolase family 29 N-terminal" evidence="7">
    <location>
        <begin position="31"/>
        <end position="388"/>
    </location>
</feature>
<dbReference type="Gene3D" id="3.20.20.80">
    <property type="entry name" value="Glycosidases"/>
    <property type="match status" value="1"/>
</dbReference>
<dbReference type="InterPro" id="IPR016286">
    <property type="entry name" value="FUC_metazoa-typ"/>
</dbReference>
<protein>
    <recommendedName>
        <fullName evidence="3">alpha-L-fucosidase</fullName>
        <ecNumber evidence="3">3.2.1.51</ecNumber>
    </recommendedName>
</protein>
<dbReference type="RefSeq" id="WP_044212412.1">
    <property type="nucleotide sequence ID" value="NZ_BAMD01000012.1"/>
</dbReference>
<comment type="function">
    <text evidence="1">Alpha-L-fucosidase is responsible for hydrolyzing the alpha-1,6-linked fucose joined to the reducing-end N-acetylglucosamine of the carbohydrate moieties of glycoproteins.</text>
</comment>
<evidence type="ECO:0000256" key="1">
    <source>
        <dbReference type="ARBA" id="ARBA00004071"/>
    </source>
</evidence>
<evidence type="ECO:0000256" key="2">
    <source>
        <dbReference type="ARBA" id="ARBA00007951"/>
    </source>
</evidence>
<sequence length="503" mass="58504">MKKYLLIFFAATALVACNTKPQKSKTEAVAVADKIEYTADWESLKQYKVPEWWLNTKFGIYFHWGPYSVPAHETEWYSIRMYEKGNPIRKYHEETYGNLKEFGYKDFIPMFTAEKFNADEWAKLFKESGAQFAGPVAEHADGFAMWDSDLTEWDAMDMGPKRDIVGEMEKAVRKQGMKFIATYHRHWLYAWYPTWDKNTDAGDPKYAGLYGPYVPEGSFVMATGDYPNPPKKEFHQEWLDRLNELMDKYQPDIIWFDNKMDIIEEQYRKQFLANYYNKAQEWGRDVVCTYKFHDMAEGSAVLDLERSRMKEKKEFPWLTDDSIDWKAWCNISDPKYKSTNRLIDFLVDVVSKNGAVLLNVTPQADGVMPEGVKTRLLEMGQWLKANGEAIYDTRPWKVFGEGPQEIKEGHLSEDKNKDAVAEDIRFTTKDGNLYAIALDWPENNMVIHSLAKKENLLSDEIRKVTMLATGEELSWELTETGLTVELPKEKPGDFAFAIKIELK</sequence>
<dbReference type="InterPro" id="IPR013780">
    <property type="entry name" value="Glyco_hydro_b"/>
</dbReference>
<dbReference type="EMBL" id="BAMD01000012">
    <property type="protein sequence ID" value="GAF02719.1"/>
    <property type="molecule type" value="Genomic_DNA"/>
</dbReference>
<feature type="domain" description="Alpha-L-fucosidase C-terminal" evidence="8">
    <location>
        <begin position="417"/>
        <end position="501"/>
    </location>
</feature>
<keyword evidence="4" id="KW-0732">Signal</keyword>
<dbReference type="InterPro" id="IPR031919">
    <property type="entry name" value="Fucosidase_C"/>
</dbReference>
<dbReference type="EC" id="3.2.1.51" evidence="3"/>
<keyword evidence="6" id="KW-0326">Glycosidase</keyword>
<evidence type="ECO:0000256" key="3">
    <source>
        <dbReference type="ARBA" id="ARBA00012662"/>
    </source>
</evidence>
<dbReference type="SMART" id="SM00812">
    <property type="entry name" value="Alpha_L_fucos"/>
    <property type="match status" value="1"/>
</dbReference>
<accession>W7YK57</accession>
<evidence type="ECO:0000256" key="6">
    <source>
        <dbReference type="ARBA" id="ARBA00023295"/>
    </source>
</evidence>
<dbReference type="PANTHER" id="PTHR10030">
    <property type="entry name" value="ALPHA-L-FUCOSIDASE"/>
    <property type="match status" value="1"/>
</dbReference>
<dbReference type="PIRSF" id="PIRSF001092">
    <property type="entry name" value="Alpha-L-fucosidase"/>
    <property type="match status" value="1"/>
</dbReference>
<gene>
    <name evidence="9" type="ORF">JCM21142_31360</name>
</gene>
<dbReference type="GO" id="GO:0016139">
    <property type="term" value="P:glycoside catabolic process"/>
    <property type="evidence" value="ECO:0007669"/>
    <property type="project" value="TreeGrafter"/>
</dbReference>
<dbReference type="OrthoDB" id="1389336at2"/>
<dbReference type="Proteomes" id="UP000019402">
    <property type="component" value="Unassembled WGS sequence"/>
</dbReference>
<dbReference type="Pfam" id="PF16757">
    <property type="entry name" value="Fucosidase_C"/>
    <property type="match status" value="1"/>
</dbReference>
<dbReference type="InterPro" id="IPR017853">
    <property type="entry name" value="GH"/>
</dbReference>
<evidence type="ECO:0000313" key="10">
    <source>
        <dbReference type="Proteomes" id="UP000019402"/>
    </source>
</evidence>
<keyword evidence="10" id="KW-1185">Reference proteome</keyword>